<dbReference type="WBParaSite" id="SSTP_0000799100.1">
    <property type="protein sequence ID" value="SSTP_0000799100.1"/>
    <property type="gene ID" value="SSTP_0000799100"/>
</dbReference>
<dbReference type="AlphaFoldDB" id="A0A0K0EES8"/>
<proteinExistence type="inferred from homology"/>
<organism evidence="7">
    <name type="scientific">Strongyloides stercoralis</name>
    <name type="common">Threadworm</name>
    <dbReference type="NCBI Taxonomy" id="6248"/>
    <lineage>
        <taxon>Eukaryota</taxon>
        <taxon>Metazoa</taxon>
        <taxon>Ecdysozoa</taxon>
        <taxon>Nematoda</taxon>
        <taxon>Chromadorea</taxon>
        <taxon>Rhabditida</taxon>
        <taxon>Tylenchina</taxon>
        <taxon>Panagrolaimomorpha</taxon>
        <taxon>Strongyloidoidea</taxon>
        <taxon>Strongyloididae</taxon>
        <taxon>Strongyloides</taxon>
    </lineage>
</organism>
<dbReference type="PANTHER" id="PTHR21700">
    <property type="entry name" value="TRANSTHYRETIN-LIKE FAMILY PROTEIN-RELATED"/>
    <property type="match status" value="1"/>
</dbReference>
<keyword evidence="4 5" id="KW-0732">Signal</keyword>
<evidence type="ECO:0000256" key="3">
    <source>
        <dbReference type="ARBA" id="ARBA00022525"/>
    </source>
</evidence>
<evidence type="ECO:0000256" key="2">
    <source>
        <dbReference type="ARBA" id="ARBA00010112"/>
    </source>
</evidence>
<evidence type="ECO:0000313" key="7">
    <source>
        <dbReference type="WBParaSite" id="SSTP_0000799100.1"/>
    </source>
</evidence>
<feature type="chain" id="PRO_5005328066" evidence="5">
    <location>
        <begin position="19"/>
        <end position="289"/>
    </location>
</feature>
<feature type="signal peptide" evidence="5">
    <location>
        <begin position="1"/>
        <end position="18"/>
    </location>
</feature>
<reference evidence="7" key="1">
    <citation type="submission" date="2015-08" db="UniProtKB">
        <authorList>
            <consortium name="WormBaseParasite"/>
        </authorList>
    </citation>
    <scope>IDENTIFICATION</scope>
</reference>
<evidence type="ECO:0000313" key="6">
    <source>
        <dbReference type="Proteomes" id="UP000035681"/>
    </source>
</evidence>
<dbReference type="STRING" id="6248.A0A0K0EES8"/>
<name>A0A0K0EES8_STRER</name>
<keyword evidence="3" id="KW-0964">Secreted</keyword>
<dbReference type="Pfam" id="PF01060">
    <property type="entry name" value="TTR-52"/>
    <property type="match status" value="2"/>
</dbReference>
<protein>
    <submittedName>
        <fullName evidence="7">Transthyretin-like family-containing protein</fullName>
    </submittedName>
</protein>
<comment type="similarity">
    <text evidence="2">Belongs to the nematode transthyretin-like family.</text>
</comment>
<keyword evidence="6" id="KW-1185">Reference proteome</keyword>
<comment type="subcellular location">
    <subcellularLocation>
        <location evidence="1">Secreted</location>
    </subcellularLocation>
</comment>
<dbReference type="WBParaSite" id="TCONS_00007101.p1">
    <property type="protein sequence ID" value="TCONS_00007101.p1"/>
    <property type="gene ID" value="XLOC_005171"/>
</dbReference>
<dbReference type="GO" id="GO:0009986">
    <property type="term" value="C:cell surface"/>
    <property type="evidence" value="ECO:0007669"/>
    <property type="project" value="InterPro"/>
</dbReference>
<evidence type="ECO:0000256" key="1">
    <source>
        <dbReference type="ARBA" id="ARBA00004613"/>
    </source>
</evidence>
<dbReference type="InterPro" id="IPR001534">
    <property type="entry name" value="Transthyretin-like"/>
</dbReference>
<sequence>MALIKLFILFFIIFMVNTSGSFLDQLSSKINLKKEQAYGIYGTFLCNKKPSEMIKVQLYDKDRNSFNDLMNRQHTDLKGRFNFYGSESEIGSITPLVVVEHQCNVKGRDVKKLEQLLPKEFITIGSVPKTFCNLGDVDLSNTTSLTFDSLGSLFTKSTQSVGIKGTFLCNGKPIERVELELYEKDTFTYNDLMNRAYSDLMGRVNFYGSEAEILTIRPFLEIKHFCNIKGRKINEIEYHIPQTYINIGDVPTKFCDLGTIELSKNPVFECKKTNELKNNRINIYNNTKV</sequence>
<dbReference type="Proteomes" id="UP000035681">
    <property type="component" value="Unplaced"/>
</dbReference>
<evidence type="ECO:0000256" key="4">
    <source>
        <dbReference type="ARBA" id="ARBA00022729"/>
    </source>
</evidence>
<accession>A0A0K0EES8</accession>
<dbReference type="Gene3D" id="2.60.40.3330">
    <property type="match status" value="2"/>
</dbReference>
<dbReference type="InterPro" id="IPR038479">
    <property type="entry name" value="Transthyretin-like_sf"/>
</dbReference>
<dbReference type="GO" id="GO:0005576">
    <property type="term" value="C:extracellular region"/>
    <property type="evidence" value="ECO:0007669"/>
    <property type="project" value="UniProtKB-SubCell"/>
</dbReference>
<evidence type="ECO:0000256" key="5">
    <source>
        <dbReference type="SAM" id="SignalP"/>
    </source>
</evidence>